<evidence type="ECO:0000256" key="1">
    <source>
        <dbReference type="SAM" id="MobiDB-lite"/>
    </source>
</evidence>
<feature type="signal peptide" evidence="2">
    <location>
        <begin position="1"/>
        <end position="26"/>
    </location>
</feature>
<evidence type="ECO:0000313" key="3">
    <source>
        <dbReference type="EMBL" id="BAD72958.1"/>
    </source>
</evidence>
<sequence>MKSKTAKITLLSSLALAAFGATNVFADEASTQLNSDTVAAPTADTQASEPAATEKEQSPVVAVVESHTQGNTTTTTSQVTSKELEDAKANANQEGLEVTETEAQKQPSVEAADADNKAQAQTINTAVADYQKAKAEFPQKQEQIIKILKSISLMSRSMKLKRQLTSNIKKKLHKVWHLGVLKKPKDLCLLMNLRQNFLLRVLIST</sequence>
<dbReference type="EMBL" id="AB195694">
    <property type="protein sequence ID" value="BAD72958.1"/>
    <property type="molecule type" value="Genomic_DNA"/>
</dbReference>
<feature type="region of interest" description="Disordered" evidence="1">
    <location>
        <begin position="36"/>
        <end position="60"/>
    </location>
</feature>
<feature type="chain" id="PRO_5004261881" evidence="2">
    <location>
        <begin position="27"/>
        <end position="205"/>
    </location>
</feature>
<evidence type="ECO:0000256" key="2">
    <source>
        <dbReference type="SAM" id="SignalP"/>
    </source>
</evidence>
<organism evidence="3">
    <name type="scientific">Streptococcus mutans</name>
    <dbReference type="NCBI Taxonomy" id="1309"/>
    <lineage>
        <taxon>Bacteria</taxon>
        <taxon>Bacillati</taxon>
        <taxon>Bacillota</taxon>
        <taxon>Bacilli</taxon>
        <taxon>Lactobacillales</taxon>
        <taxon>Streptococcaceae</taxon>
        <taxon>Streptococcus</taxon>
    </lineage>
</organism>
<protein>
    <submittedName>
        <fullName evidence="3">Glucan-binding protein C</fullName>
    </submittedName>
</protein>
<feature type="region of interest" description="Disordered" evidence="1">
    <location>
        <begin position="90"/>
        <end position="116"/>
    </location>
</feature>
<accession>Q5R1S8</accession>
<keyword evidence="2" id="KW-0732">Signal</keyword>
<dbReference type="AlphaFoldDB" id="Q5R1S8"/>
<name>Q5R1S8_STRMG</name>
<gene>
    <name evidence="3" type="primary">gbpC</name>
</gene>
<reference evidence="3" key="1">
    <citation type="journal article" date="2005" name="J. Oral Biosci.">
        <title>Single nucleotide polymorphisms detected in the gbpC gene coding region of Streptococcus mutans.</title>
        <authorList>
            <person name="Sato Y."/>
            <person name="Okamoto-Shibayama K."/>
            <person name="Kagami A."/>
            <person name="Yamamoto Y."/>
            <person name="Kizaki H."/>
        </authorList>
    </citation>
    <scope>NUCLEOTIDE SEQUENCE</scope>
    <source>
        <strain evidence="3">Z1</strain>
    </source>
</reference>
<feature type="compositionally biased region" description="Polar residues" evidence="1">
    <location>
        <begin position="36"/>
        <end position="48"/>
    </location>
</feature>
<proteinExistence type="predicted"/>